<keyword evidence="2" id="KW-1185">Reference proteome</keyword>
<dbReference type="AlphaFoldDB" id="A0A0J1GJL9"/>
<dbReference type="Proteomes" id="UP000036426">
    <property type="component" value="Unassembled WGS sequence"/>
</dbReference>
<name>A0A0J1GJL9_9GAMM</name>
<dbReference type="Pfam" id="PF13704">
    <property type="entry name" value="Glyco_tranf_2_4"/>
    <property type="match status" value="1"/>
</dbReference>
<evidence type="ECO:0008006" key="3">
    <source>
        <dbReference type="Google" id="ProtNLM"/>
    </source>
</evidence>
<gene>
    <name evidence="1" type="ORF">ABT58_14910</name>
</gene>
<dbReference type="Gene3D" id="3.90.550.10">
    <property type="entry name" value="Spore Coat Polysaccharide Biosynthesis Protein SpsA, Chain A"/>
    <property type="match status" value="1"/>
</dbReference>
<dbReference type="OrthoDB" id="3760425at2"/>
<dbReference type="InterPro" id="IPR029044">
    <property type="entry name" value="Nucleotide-diphossugar_trans"/>
</dbReference>
<evidence type="ECO:0000313" key="2">
    <source>
        <dbReference type="Proteomes" id="UP000036426"/>
    </source>
</evidence>
<sequence>MSMKKVAALTVVKDESPYILDWINHYLYFGFHEIYVAINRTSDSTSIILNRFAENDHRIKIFHTDWLDMFPNKDGINPQIQIYSFCFLLEQARLNGVADHVLTVDADEFWFPENFKENISEYLSGFGHFDVLSIPWACQSGDDKPYMLPFENKNITVFQDSNVKSVINLSSLDKMSKFLLHIPDFEPGFVHLNANGNSAFRVDDKSQRIKTNVDGSNKSMILHRMLRSEQEYLSILLRQRPGSTFPLKDNRNGFNKNYKSTIAVNSDALSDYHDFLINGISECSTLIENSKREQIARNCRYEELKVDLIEENFDKFIKVLRGTSMLNKIVQKLVSSSSNVDVLRDAAIKLESIDLELSFKLMSKAKELRPKGPVISRKLTEYTEKLG</sequence>
<comment type="caution">
    <text evidence="1">The sequence shown here is derived from an EMBL/GenBank/DDBJ whole genome shotgun (WGS) entry which is preliminary data.</text>
</comment>
<reference evidence="1 2" key="1">
    <citation type="submission" date="2015-05" db="EMBL/GenBank/DDBJ databases">
        <title>Photobacterium galathea sp. nov.</title>
        <authorList>
            <person name="Machado H."/>
            <person name="Gram L."/>
        </authorList>
    </citation>
    <scope>NUCLEOTIDE SEQUENCE [LARGE SCALE GENOMIC DNA]</scope>
    <source>
        <strain evidence="1 2">DSM 25995</strain>
    </source>
</reference>
<protein>
    <recommendedName>
        <fullName evidence="3">Glycosyl transferase family 2</fullName>
    </recommendedName>
</protein>
<dbReference type="PATRIC" id="fig|754436.4.peg.3160"/>
<evidence type="ECO:0000313" key="1">
    <source>
        <dbReference type="EMBL" id="KLU99770.1"/>
    </source>
</evidence>
<dbReference type="SUPFAM" id="SSF53448">
    <property type="entry name" value="Nucleotide-diphospho-sugar transferases"/>
    <property type="match status" value="1"/>
</dbReference>
<organism evidence="1 2">
    <name type="scientific">Photobacterium aphoticum</name>
    <dbReference type="NCBI Taxonomy" id="754436"/>
    <lineage>
        <taxon>Bacteria</taxon>
        <taxon>Pseudomonadati</taxon>
        <taxon>Pseudomonadota</taxon>
        <taxon>Gammaproteobacteria</taxon>
        <taxon>Vibrionales</taxon>
        <taxon>Vibrionaceae</taxon>
        <taxon>Photobacterium</taxon>
    </lineage>
</organism>
<accession>A0A0J1GJL9</accession>
<proteinExistence type="predicted"/>
<dbReference type="EMBL" id="LDOV01000027">
    <property type="protein sequence ID" value="KLU99770.1"/>
    <property type="molecule type" value="Genomic_DNA"/>
</dbReference>